<protein>
    <submittedName>
        <fullName evidence="1">Uncharacterized protein</fullName>
    </submittedName>
</protein>
<dbReference type="Proteomes" id="UP001595818">
    <property type="component" value="Unassembled WGS sequence"/>
</dbReference>
<comment type="caution">
    <text evidence="1">The sequence shown here is derived from an EMBL/GenBank/DDBJ whole genome shotgun (WGS) entry which is preliminary data.</text>
</comment>
<sequence>MLGDIDLFEFLWNQLVWHTRLLRKRRNSISNSFPPGRQLGSGHNSLSAVADDTRGNQVAWLNADREGPGMWGSRGPARTQRIYQGEKIRLSVHGKYHNPNKKPVNPGSVAGWGMKSRLEKELLEFSASTTRSASPNAIAVLNIVHLMVTQLRRKDAPEAYMMPVRRGVYALYDADSILYDQGKQVLTKNAANKHEFLESRVRKETVRWTVLGRGRLAGRVRICIFHMTGIGHGAQVCLSGK</sequence>
<evidence type="ECO:0000313" key="1">
    <source>
        <dbReference type="EMBL" id="MFC4870569.1"/>
    </source>
</evidence>
<keyword evidence="2" id="KW-1185">Reference proteome</keyword>
<dbReference type="RefSeq" id="WP_377061217.1">
    <property type="nucleotide sequence ID" value="NZ_JBHSJJ010000001.1"/>
</dbReference>
<organism evidence="1 2">
    <name type="scientific">Negadavirga shengliensis</name>
    <dbReference type="NCBI Taxonomy" id="1389218"/>
    <lineage>
        <taxon>Bacteria</taxon>
        <taxon>Pseudomonadati</taxon>
        <taxon>Bacteroidota</taxon>
        <taxon>Cytophagia</taxon>
        <taxon>Cytophagales</taxon>
        <taxon>Cyclobacteriaceae</taxon>
        <taxon>Negadavirga</taxon>
    </lineage>
</organism>
<evidence type="ECO:0000313" key="2">
    <source>
        <dbReference type="Proteomes" id="UP001595818"/>
    </source>
</evidence>
<gene>
    <name evidence="1" type="ORF">ACFPFU_02645</name>
</gene>
<proteinExistence type="predicted"/>
<accession>A0ABV9SW65</accession>
<reference evidence="2" key="1">
    <citation type="journal article" date="2019" name="Int. J. Syst. Evol. Microbiol.">
        <title>The Global Catalogue of Microorganisms (GCM) 10K type strain sequencing project: providing services to taxonomists for standard genome sequencing and annotation.</title>
        <authorList>
            <consortium name="The Broad Institute Genomics Platform"/>
            <consortium name="The Broad Institute Genome Sequencing Center for Infectious Disease"/>
            <person name="Wu L."/>
            <person name="Ma J."/>
        </authorList>
    </citation>
    <scope>NUCLEOTIDE SEQUENCE [LARGE SCALE GENOMIC DNA]</scope>
    <source>
        <strain evidence="2">CGMCC 4.7466</strain>
    </source>
</reference>
<dbReference type="EMBL" id="JBHSJJ010000001">
    <property type="protein sequence ID" value="MFC4870569.1"/>
    <property type="molecule type" value="Genomic_DNA"/>
</dbReference>
<name>A0ABV9SW65_9BACT</name>